<dbReference type="SUPFAM" id="SSF82693">
    <property type="entry name" value="Multidrug efflux transporter AcrB pore domain, PN1, PN2, PC1 and PC2 subdomains"/>
    <property type="match status" value="2"/>
</dbReference>
<dbReference type="GO" id="GO:0042910">
    <property type="term" value="F:xenobiotic transmembrane transporter activity"/>
    <property type="evidence" value="ECO:0007669"/>
    <property type="project" value="TreeGrafter"/>
</dbReference>
<dbReference type="Gene3D" id="1.20.1640.10">
    <property type="entry name" value="Multidrug efflux transporter AcrB transmembrane domain"/>
    <property type="match status" value="2"/>
</dbReference>
<feature type="transmembrane region" description="Helical" evidence="10">
    <location>
        <begin position="1025"/>
        <end position="1046"/>
    </location>
</feature>
<evidence type="ECO:0000256" key="10">
    <source>
        <dbReference type="SAM" id="Phobius"/>
    </source>
</evidence>
<protein>
    <submittedName>
        <fullName evidence="11">Efflux RND transporter permease subunit</fullName>
    </submittedName>
</protein>
<dbReference type="FunFam" id="1.20.1640.10:FF:000001">
    <property type="entry name" value="Efflux pump membrane transporter"/>
    <property type="match status" value="1"/>
</dbReference>
<dbReference type="Pfam" id="PF00873">
    <property type="entry name" value="ACR_tran"/>
    <property type="match status" value="1"/>
</dbReference>
<feature type="transmembrane region" description="Helical" evidence="10">
    <location>
        <begin position="403"/>
        <end position="426"/>
    </location>
</feature>
<accession>A0AAP5I5F2</accession>
<dbReference type="AlphaFoldDB" id="A0AAP5I5F2"/>
<keyword evidence="12" id="KW-1185">Reference proteome</keyword>
<feature type="transmembrane region" description="Helical" evidence="10">
    <location>
        <begin position="350"/>
        <end position="369"/>
    </location>
</feature>
<feature type="transmembrane region" description="Helical" evidence="10">
    <location>
        <begin position="12"/>
        <end position="34"/>
    </location>
</feature>
<evidence type="ECO:0000256" key="5">
    <source>
        <dbReference type="ARBA" id="ARBA00022519"/>
    </source>
</evidence>
<evidence type="ECO:0000256" key="4">
    <source>
        <dbReference type="ARBA" id="ARBA00022475"/>
    </source>
</evidence>
<dbReference type="InterPro" id="IPR001036">
    <property type="entry name" value="Acrflvin-R"/>
</dbReference>
<dbReference type="SUPFAM" id="SSF82866">
    <property type="entry name" value="Multidrug efflux transporter AcrB transmembrane domain"/>
    <property type="match status" value="2"/>
</dbReference>
<dbReference type="NCBIfam" id="TIGR00915">
    <property type="entry name" value="2A0602"/>
    <property type="match status" value="1"/>
</dbReference>
<evidence type="ECO:0000256" key="7">
    <source>
        <dbReference type="ARBA" id="ARBA00022989"/>
    </source>
</evidence>
<evidence type="ECO:0000256" key="9">
    <source>
        <dbReference type="SAM" id="MobiDB-lite"/>
    </source>
</evidence>
<dbReference type="Gene3D" id="3.30.70.1320">
    <property type="entry name" value="Multidrug efflux transporter AcrB pore domain like"/>
    <property type="match status" value="1"/>
</dbReference>
<gene>
    <name evidence="11" type="ORF">G7B40_006025</name>
</gene>
<reference evidence="12" key="1">
    <citation type="journal article" date="2021" name="Science">
        <title>Hunting the eagle killer: A cyanobacterial neurotoxin causes vacuolar myelinopathy.</title>
        <authorList>
            <person name="Breinlinger S."/>
            <person name="Phillips T.J."/>
            <person name="Haram B.N."/>
            <person name="Mares J."/>
            <person name="Martinez Yerena J.A."/>
            <person name="Hrouzek P."/>
            <person name="Sobotka R."/>
            <person name="Henderson W.M."/>
            <person name="Schmieder P."/>
            <person name="Williams S.M."/>
            <person name="Lauderdale J.D."/>
            <person name="Wilde H.D."/>
            <person name="Gerrin W."/>
            <person name="Kust A."/>
            <person name="Washington J.W."/>
            <person name="Wagner C."/>
            <person name="Geier B."/>
            <person name="Liebeke M."/>
            <person name="Enke H."/>
            <person name="Niedermeyer T.H.J."/>
            <person name="Wilde S.B."/>
        </authorList>
    </citation>
    <scope>NUCLEOTIDE SEQUENCE [LARGE SCALE GENOMIC DNA]</scope>
    <source>
        <strain evidence="12">Thurmond2011</strain>
    </source>
</reference>
<feature type="region of interest" description="Disordered" evidence="9">
    <location>
        <begin position="1053"/>
        <end position="1087"/>
    </location>
</feature>
<feature type="transmembrane region" description="Helical" evidence="10">
    <location>
        <begin position="879"/>
        <end position="899"/>
    </location>
</feature>
<evidence type="ECO:0000256" key="6">
    <source>
        <dbReference type="ARBA" id="ARBA00022692"/>
    </source>
</evidence>
<dbReference type="SUPFAM" id="SSF82714">
    <property type="entry name" value="Multidrug efflux transporter AcrB TolC docking domain, DN and DC subdomains"/>
    <property type="match status" value="2"/>
</dbReference>
<dbReference type="GO" id="GO:0009636">
    <property type="term" value="P:response to toxic substance"/>
    <property type="evidence" value="ECO:0007669"/>
    <property type="project" value="UniProtKB-ARBA"/>
</dbReference>
<sequence length="1087" mass="118265">MLLSIADTFIKRPVFTTVCTVLILLIGGIATPLLPLDKLPEMALKQVTVTANYLGTDAKTAEENVTTVLERQINGTERVVYMSSQTTNNGDTTINVSFPTEMDRNTAQVLVQNNVATAQSELPEAVTQTGVITQKQSPTITLAYAFYSEKDKNGKFIYDNVFISNYVDRQVLDEIKRIEGVGSARIVGERKYAMRIWLDPNALAARNLTAQDVVNAISEQNIQVGAGRIGQQPTSTSQQYEIALRASGRFTNPQEAEEIVLKTGDDGALIRLKDVGRAEVGAQDYSSTNLFDDSPSVVLLAYQLPGSNAWNTANLIKAKIAELERNFPPGLKTTVGLDNTLFVSASLEEAFKTLTEAIALVVLVIFIFLQDWRTTIIPAIAIPVSLIGAMACTYALGFSLNQLTLFGIILATGLVVDDGIVVVEAIAAKLSSGMKPLQAALDAMEELTGAVIATSIVLMAVFIPVTFFPGTTGIVYKQFALIIAFSIAISAFNALSFSPSMSAIIMRRSEEVHGPLGWFFRQFNRVFDWFKGLYIKIVEFLIRIRLLVMVVFLAGLLATGWIYQVTPQGFIPEEDQGYLFGLLEAPAGVSLNYTFDLVKRIEEKVIMPIPEVEHVNGVAGFGFEGNNSNKALLFIKLKDWKERPGADGSIFGVLQKINKGLRATVPEARVIAVNAPPVDGLGSTGGFEFYVQNKQALPIQALLDNTIKVMDAAQKRPELGAVFTQYTFNSPMIQTSIDRNQAKAQNIQVNDIFNTLQTYLGARYVNQYVLGGRLYRVYAQAEGNVRSNPDDIGRLYVRSQDGNLVQMNTLVHLEKITYPPIITHYNIYPAIKLQGVPAPGFSSAQAIKAMEEVASQVLQPGFGFAWTGTAFQEKSSGGAAPIIFGLAFVMVFLVLAAQYESYVDPTIIMITVPLAILGALGAVMLRANVFQAGGVWPVVNNNIYAQVALVMLIGLASKNAILIVEFANQSRAIGMSITQAAVRAAEERLRPILMTAFAGLVGFWPLVIATGAGAMSRWSLGTALFGGYLISTILSLFLVPVLYVVIKSFEDRFLTPGKPKPKSSKQPPVPQEKGQPVSAFESAPQNE</sequence>
<feature type="transmembrane region" description="Helical" evidence="10">
    <location>
        <begin position="906"/>
        <end position="923"/>
    </location>
</feature>
<keyword evidence="7 10" id="KW-1133">Transmembrane helix</keyword>
<dbReference type="Gene3D" id="3.30.70.1430">
    <property type="entry name" value="Multidrug efflux transporter AcrB pore domain"/>
    <property type="match status" value="2"/>
</dbReference>
<feature type="transmembrane region" description="Helical" evidence="10">
    <location>
        <begin position="376"/>
        <end position="397"/>
    </location>
</feature>
<dbReference type="InterPro" id="IPR027463">
    <property type="entry name" value="AcrB_DN_DC_subdom"/>
</dbReference>
<keyword evidence="6 10" id="KW-0812">Transmembrane</keyword>
<evidence type="ECO:0000313" key="12">
    <source>
        <dbReference type="Proteomes" id="UP000667802"/>
    </source>
</evidence>
<evidence type="ECO:0000256" key="8">
    <source>
        <dbReference type="ARBA" id="ARBA00023136"/>
    </source>
</evidence>
<comment type="subcellular location">
    <subcellularLocation>
        <location evidence="1">Cell inner membrane</location>
        <topology evidence="1">Multi-pass membrane protein</topology>
    </subcellularLocation>
</comment>
<dbReference type="Proteomes" id="UP000667802">
    <property type="component" value="Unassembled WGS sequence"/>
</dbReference>
<dbReference type="RefSeq" id="WP_208344182.1">
    <property type="nucleotide sequence ID" value="NZ_CAWQFN010000481.1"/>
</dbReference>
<evidence type="ECO:0000313" key="11">
    <source>
        <dbReference type="EMBL" id="MDR9894129.1"/>
    </source>
</evidence>
<dbReference type="GO" id="GO:0005886">
    <property type="term" value="C:plasma membrane"/>
    <property type="evidence" value="ECO:0007669"/>
    <property type="project" value="UniProtKB-SubCell"/>
</dbReference>
<keyword evidence="4" id="KW-1003">Cell membrane</keyword>
<keyword evidence="3" id="KW-0813">Transport</keyword>
<dbReference type="InterPro" id="IPR004764">
    <property type="entry name" value="MdtF-like"/>
</dbReference>
<comment type="similarity">
    <text evidence="2">Belongs to the resistance-nodulation-cell division (RND) (TC 2.A.6) family.</text>
</comment>
<dbReference type="Gene3D" id="3.30.2090.10">
    <property type="entry name" value="Multidrug efflux transporter AcrB TolC docking domain, DN and DC subdomains"/>
    <property type="match status" value="2"/>
</dbReference>
<comment type="caution">
    <text evidence="11">The sequence shown here is derived from an EMBL/GenBank/DDBJ whole genome shotgun (WGS) entry which is preliminary data.</text>
</comment>
<feature type="transmembrane region" description="Helical" evidence="10">
    <location>
        <begin position="447"/>
        <end position="467"/>
    </location>
</feature>
<keyword evidence="5" id="KW-0997">Cell inner membrane</keyword>
<evidence type="ECO:0000256" key="3">
    <source>
        <dbReference type="ARBA" id="ARBA00022448"/>
    </source>
</evidence>
<organism evidence="11 12">
    <name type="scientific">Aetokthonos hydrillicola Thurmond2011</name>
    <dbReference type="NCBI Taxonomy" id="2712845"/>
    <lineage>
        <taxon>Bacteria</taxon>
        <taxon>Bacillati</taxon>
        <taxon>Cyanobacteriota</taxon>
        <taxon>Cyanophyceae</taxon>
        <taxon>Nostocales</taxon>
        <taxon>Hapalosiphonaceae</taxon>
        <taxon>Aetokthonos</taxon>
    </lineage>
</organism>
<dbReference type="GO" id="GO:0015562">
    <property type="term" value="F:efflux transmembrane transporter activity"/>
    <property type="evidence" value="ECO:0007669"/>
    <property type="project" value="InterPro"/>
</dbReference>
<proteinExistence type="inferred from homology"/>
<evidence type="ECO:0000256" key="2">
    <source>
        <dbReference type="ARBA" id="ARBA00010942"/>
    </source>
</evidence>
<feature type="transmembrane region" description="Helical" evidence="10">
    <location>
        <begin position="943"/>
        <end position="967"/>
    </location>
</feature>
<dbReference type="PANTHER" id="PTHR32063:SF11">
    <property type="entry name" value="CATION OR DRUG EFFLUX SYSTEM PROTEIN"/>
    <property type="match status" value="1"/>
</dbReference>
<evidence type="ECO:0000256" key="1">
    <source>
        <dbReference type="ARBA" id="ARBA00004429"/>
    </source>
</evidence>
<dbReference type="EMBL" id="JAALHA020000002">
    <property type="protein sequence ID" value="MDR9894129.1"/>
    <property type="molecule type" value="Genomic_DNA"/>
</dbReference>
<name>A0AAP5I5F2_9CYAN</name>
<feature type="transmembrane region" description="Helical" evidence="10">
    <location>
        <begin position="540"/>
        <end position="563"/>
    </location>
</feature>
<feature type="transmembrane region" description="Helical" evidence="10">
    <location>
        <begin position="992"/>
        <end position="1013"/>
    </location>
</feature>
<dbReference type="PANTHER" id="PTHR32063">
    <property type="match status" value="1"/>
</dbReference>
<dbReference type="Gene3D" id="3.30.70.1440">
    <property type="entry name" value="Multidrug efflux transporter AcrB pore domain"/>
    <property type="match status" value="1"/>
</dbReference>
<feature type="transmembrane region" description="Helical" evidence="10">
    <location>
        <begin position="479"/>
        <end position="498"/>
    </location>
</feature>
<dbReference type="PRINTS" id="PR00702">
    <property type="entry name" value="ACRIFLAVINRP"/>
</dbReference>
<keyword evidence="8 10" id="KW-0472">Membrane</keyword>